<comment type="caution">
    <text evidence="1">The sequence shown here is derived from an EMBL/GenBank/DDBJ whole genome shotgun (WGS) entry which is preliminary data.</text>
</comment>
<dbReference type="eggNOG" id="ENOG502ZGVQ">
    <property type="taxonomic scope" value="Bacteria"/>
</dbReference>
<keyword evidence="2" id="KW-1185">Reference proteome</keyword>
<evidence type="ECO:0000313" key="1">
    <source>
        <dbReference type="EMBL" id="EFL50215.1"/>
    </source>
</evidence>
<proteinExistence type="predicted"/>
<name>E1JZG8_SOLFR</name>
<dbReference type="STRING" id="596151.DesfrDRAFT_3016"/>
<reference evidence="1 2" key="1">
    <citation type="submission" date="2010-08" db="EMBL/GenBank/DDBJ databases">
        <title>The draft genome of Desulfovibrio fructosovorans JJ.</title>
        <authorList>
            <consortium name="US DOE Joint Genome Institute (JGI-PGF)"/>
            <person name="Lucas S."/>
            <person name="Copeland A."/>
            <person name="Lapidus A."/>
            <person name="Cheng J.-F."/>
            <person name="Bruce D."/>
            <person name="Goodwin L."/>
            <person name="Pitluck S."/>
            <person name="Land M.L."/>
            <person name="Hauser L."/>
            <person name="Chang Y.-J."/>
            <person name="Jeffries C."/>
            <person name="Wall J.D."/>
            <person name="Stahl D.A."/>
            <person name="Arkin A.P."/>
            <person name="Dehal P."/>
            <person name="Stolyar S.M."/>
            <person name="Hazen T.C."/>
            <person name="Woyke T.J."/>
        </authorList>
    </citation>
    <scope>NUCLEOTIDE SEQUENCE [LARGE SCALE GENOMIC DNA]</scope>
    <source>
        <strain evidence="1 2">JJ</strain>
    </source>
</reference>
<dbReference type="EMBL" id="AECZ01000023">
    <property type="protein sequence ID" value="EFL50215.1"/>
    <property type="molecule type" value="Genomic_DNA"/>
</dbReference>
<dbReference type="OrthoDB" id="5471998at2"/>
<evidence type="ECO:0000313" key="2">
    <source>
        <dbReference type="Proteomes" id="UP000006250"/>
    </source>
</evidence>
<dbReference type="AlphaFoldDB" id="E1JZG8"/>
<dbReference type="RefSeq" id="WP_005995242.1">
    <property type="nucleotide sequence ID" value="NZ_AECZ01000023.1"/>
</dbReference>
<organism evidence="1 2">
    <name type="scientific">Solidesulfovibrio fructosivorans JJ]</name>
    <dbReference type="NCBI Taxonomy" id="596151"/>
    <lineage>
        <taxon>Bacteria</taxon>
        <taxon>Pseudomonadati</taxon>
        <taxon>Thermodesulfobacteriota</taxon>
        <taxon>Desulfovibrionia</taxon>
        <taxon>Desulfovibrionales</taxon>
        <taxon>Desulfovibrionaceae</taxon>
        <taxon>Solidesulfovibrio</taxon>
    </lineage>
</organism>
<gene>
    <name evidence="1" type="ORF">DesfrDRAFT_3016</name>
</gene>
<sequence>MGKYLQIRVTATTYDEVAAEDRYSRLYALAWPVAATPPVEHRGLLELTQALDDRVRLGDLPGTDRQALLPGVEKAMALKASLEAALGDRDPKSADSLSYALEDALGELEKLAPKP</sequence>
<protein>
    <submittedName>
        <fullName evidence="1">Uncharacterized protein</fullName>
    </submittedName>
</protein>
<dbReference type="Proteomes" id="UP000006250">
    <property type="component" value="Unassembled WGS sequence"/>
</dbReference>
<accession>E1JZG8</accession>